<name>A0A3Q7GE89_SOLLC</name>
<proteinExistence type="predicted"/>
<sequence length="50" mass="5522">MFSTPEGRDGWPGNGKTRISTDGCVEIRGSRIGTFLGVTKTVILKPWRRS</sequence>
<accession>A0A3Q7GE89</accession>
<evidence type="ECO:0000313" key="3">
    <source>
        <dbReference type="Proteomes" id="UP000004994"/>
    </source>
</evidence>
<evidence type="ECO:0000256" key="1">
    <source>
        <dbReference type="SAM" id="MobiDB-lite"/>
    </source>
</evidence>
<dbReference type="Gramene" id="Solyc05g010700.1.1">
    <property type="protein sequence ID" value="Solyc05g010700.1.1.1"/>
    <property type="gene ID" value="Solyc05g010700.1"/>
</dbReference>
<dbReference type="EnsemblPlants" id="Solyc05g010700.1.1">
    <property type="protein sequence ID" value="Solyc05g010700.1.1.1"/>
    <property type="gene ID" value="Solyc05g010700.1"/>
</dbReference>
<dbReference type="Proteomes" id="UP000004994">
    <property type="component" value="Chromosome 5"/>
</dbReference>
<reference evidence="2" key="1">
    <citation type="journal article" date="2012" name="Nature">
        <title>The tomato genome sequence provides insights into fleshy fruit evolution.</title>
        <authorList>
            <consortium name="Tomato Genome Consortium"/>
        </authorList>
    </citation>
    <scope>NUCLEOTIDE SEQUENCE [LARGE SCALE GENOMIC DNA]</scope>
    <source>
        <strain evidence="2">cv. Heinz 1706</strain>
    </source>
</reference>
<protein>
    <submittedName>
        <fullName evidence="2">Uncharacterized protein</fullName>
    </submittedName>
</protein>
<dbReference type="PaxDb" id="4081-Solyc05g010700.1.1"/>
<reference evidence="2" key="2">
    <citation type="submission" date="2019-01" db="UniProtKB">
        <authorList>
            <consortium name="EnsemblPlants"/>
        </authorList>
    </citation>
    <scope>IDENTIFICATION</scope>
    <source>
        <strain evidence="2">cv. Heinz 1706</strain>
    </source>
</reference>
<organism evidence="2">
    <name type="scientific">Solanum lycopersicum</name>
    <name type="common">Tomato</name>
    <name type="synonym">Lycopersicon esculentum</name>
    <dbReference type="NCBI Taxonomy" id="4081"/>
    <lineage>
        <taxon>Eukaryota</taxon>
        <taxon>Viridiplantae</taxon>
        <taxon>Streptophyta</taxon>
        <taxon>Embryophyta</taxon>
        <taxon>Tracheophyta</taxon>
        <taxon>Spermatophyta</taxon>
        <taxon>Magnoliopsida</taxon>
        <taxon>eudicotyledons</taxon>
        <taxon>Gunneridae</taxon>
        <taxon>Pentapetalae</taxon>
        <taxon>asterids</taxon>
        <taxon>lamiids</taxon>
        <taxon>Solanales</taxon>
        <taxon>Solanaceae</taxon>
        <taxon>Solanoideae</taxon>
        <taxon>Solaneae</taxon>
        <taxon>Solanum</taxon>
        <taxon>Solanum subgen. Lycopersicon</taxon>
    </lineage>
</organism>
<keyword evidence="3" id="KW-1185">Reference proteome</keyword>
<dbReference type="AlphaFoldDB" id="A0A3Q7GE89"/>
<feature type="region of interest" description="Disordered" evidence="1">
    <location>
        <begin position="1"/>
        <end position="20"/>
    </location>
</feature>
<dbReference type="InParanoid" id="A0A3Q7GE89"/>
<evidence type="ECO:0000313" key="2">
    <source>
        <dbReference type="EnsemblPlants" id="Solyc05g010700.1.1.1"/>
    </source>
</evidence>